<dbReference type="PANTHER" id="PTHR13633:SF3">
    <property type="entry name" value="MITOCHONDRIAL TRANSCRIPTION RESCUE FACTOR 1"/>
    <property type="match status" value="1"/>
</dbReference>
<dbReference type="CDD" id="cd00165">
    <property type="entry name" value="S4"/>
    <property type="match status" value="1"/>
</dbReference>
<dbReference type="NCBIfam" id="TIGR03069">
    <property type="entry name" value="PS_II_S4"/>
    <property type="match status" value="1"/>
</dbReference>
<dbReference type="OrthoDB" id="9812787at2"/>
<evidence type="ECO:0000259" key="2">
    <source>
        <dbReference type="SMART" id="SM00363"/>
    </source>
</evidence>
<reference evidence="3 4" key="1">
    <citation type="journal article" date="2018" name="Environ. Microbiol.">
        <title>Ecological and genomic features of two widespread freshwater picocyanobacteria.</title>
        <authorList>
            <person name="Cabello-Yeves P.J."/>
            <person name="Picazo A."/>
            <person name="Camacho A."/>
            <person name="Callieri C."/>
            <person name="Rosselli R."/>
            <person name="Roda-Garcia J.J."/>
            <person name="Coutinho F.H."/>
            <person name="Rodriguez-Valera F."/>
        </authorList>
    </citation>
    <scope>NUCLEOTIDE SEQUENCE [LARGE SCALE GENOMIC DNA]</scope>
    <source>
        <strain evidence="3 4">Tous</strain>
    </source>
</reference>
<keyword evidence="1" id="KW-0694">RNA-binding</keyword>
<dbReference type="InterPro" id="IPR002942">
    <property type="entry name" value="S4_RNA-bd"/>
</dbReference>
<dbReference type="AlphaFoldDB" id="A0A2P7MYF9"/>
<comment type="caution">
    <text evidence="3">The sequence shown here is derived from an EMBL/GenBank/DDBJ whole genome shotgun (WGS) entry which is preliminary data.</text>
</comment>
<dbReference type="RefSeq" id="WP_106502304.1">
    <property type="nucleotide sequence ID" value="NZ_PXXO01000004.1"/>
</dbReference>
<dbReference type="PROSITE" id="PS50889">
    <property type="entry name" value="S4"/>
    <property type="match status" value="1"/>
</dbReference>
<dbReference type="Gene3D" id="3.30.1370.160">
    <property type="match status" value="1"/>
</dbReference>
<accession>A0A2P7MYF9</accession>
<dbReference type="InterPro" id="IPR036986">
    <property type="entry name" value="S4_RNA-bd_sf"/>
</dbReference>
<proteinExistence type="predicted"/>
<dbReference type="SUPFAM" id="SSF55174">
    <property type="entry name" value="Alpha-L RNA-binding motif"/>
    <property type="match status" value="1"/>
</dbReference>
<dbReference type="PANTHER" id="PTHR13633">
    <property type="entry name" value="MITOCHONDRIAL TRANSCRIPTION RESCUE FACTOR 1"/>
    <property type="match status" value="1"/>
</dbReference>
<dbReference type="Proteomes" id="UP000243002">
    <property type="component" value="Unassembled WGS sequence"/>
</dbReference>
<sequence>MARDLEAVIAAADQALRTWEPVWTPFLDGALLEQAQEHLAGLAELELASRGGYPGAERQRLLLQRYDAAIDADEVAAGLMGLELGGNFLFDPAERQDFRSGLLALGAAEGELGDLWLRGDRGAQAILTAAQAAALDGRTAVVRTVEVALEARPLHELQLPAPRLPRRFQTVEASLRLDAVASAGFGLSRNRMAELIRQGRVRLNWQPVSSPSRALTEGDRVQLEGRGELQLETVTATKRERWRIELVRC</sequence>
<keyword evidence="4" id="KW-1185">Reference proteome</keyword>
<protein>
    <submittedName>
        <fullName evidence="3">Photosystem II S4 domain protein</fullName>
    </submittedName>
</protein>
<gene>
    <name evidence="3" type="ORF">C7K55_04900</name>
</gene>
<dbReference type="EMBL" id="PXXO01000004">
    <property type="protein sequence ID" value="PSJ06269.1"/>
    <property type="molecule type" value="Genomic_DNA"/>
</dbReference>
<evidence type="ECO:0000313" key="4">
    <source>
        <dbReference type="Proteomes" id="UP000243002"/>
    </source>
</evidence>
<dbReference type="GO" id="GO:0003723">
    <property type="term" value="F:RNA binding"/>
    <property type="evidence" value="ECO:0007669"/>
    <property type="project" value="UniProtKB-KW"/>
</dbReference>
<dbReference type="Gene3D" id="3.10.290.10">
    <property type="entry name" value="RNA-binding S4 domain"/>
    <property type="match status" value="1"/>
</dbReference>
<feature type="domain" description="RNA-binding S4" evidence="2">
    <location>
        <begin position="175"/>
        <end position="232"/>
    </location>
</feature>
<organism evidence="3 4">
    <name type="scientific">Cyanobium usitatum str. Tous</name>
    <dbReference type="NCBI Taxonomy" id="2116684"/>
    <lineage>
        <taxon>Bacteria</taxon>
        <taxon>Bacillati</taxon>
        <taxon>Cyanobacteriota</taxon>
        <taxon>Cyanophyceae</taxon>
        <taxon>Synechococcales</taxon>
        <taxon>Prochlorococcaceae</taxon>
        <taxon>Cyanobium</taxon>
    </lineage>
</organism>
<dbReference type="Pfam" id="PF01479">
    <property type="entry name" value="S4"/>
    <property type="match status" value="1"/>
</dbReference>
<dbReference type="InterPro" id="IPR017506">
    <property type="entry name" value="PSII_S4"/>
</dbReference>
<dbReference type="SMART" id="SM00363">
    <property type="entry name" value="S4"/>
    <property type="match status" value="1"/>
</dbReference>
<name>A0A2P7MYF9_9CYAN</name>
<evidence type="ECO:0000313" key="3">
    <source>
        <dbReference type="EMBL" id="PSJ06269.1"/>
    </source>
</evidence>
<evidence type="ECO:0000256" key="1">
    <source>
        <dbReference type="PROSITE-ProRule" id="PRU00182"/>
    </source>
</evidence>